<sequence>MPTLTVAGRFCGPPGTANGGYLAGRLAALTDSSTVSVRLRRPTPLDRPLDVRPAGTGVELLDGDEVLAVATPAELDLEVPAAPSPAEAAAAQAALPPRTGHPFPRCFGCGPERTPGEAVAVFVGPLPDRPDLWAGVFRPTAELPSSDGAAAPETVWAALDCPSFQPIAPLDSLPHLLGTITARQDTPVRLDTDHVVLSWVIGREGRRSTTASALIGPDGEVCARAQALWFAMPPS</sequence>
<dbReference type="OrthoDB" id="5495835at2"/>
<gene>
    <name evidence="1" type="ORF">FHU33_0293</name>
</gene>
<dbReference type="RefSeq" id="WP_142023746.1">
    <property type="nucleotide sequence ID" value="NZ_VFQE01000001.1"/>
</dbReference>
<evidence type="ECO:0000313" key="2">
    <source>
        <dbReference type="Proteomes" id="UP000319865"/>
    </source>
</evidence>
<protein>
    <recommendedName>
        <fullName evidence="3">Acyl-CoA thioesterase</fullName>
    </recommendedName>
</protein>
<proteinExistence type="predicted"/>
<accession>A0A543PA33</accession>
<dbReference type="Proteomes" id="UP000319865">
    <property type="component" value="Unassembled WGS sequence"/>
</dbReference>
<dbReference type="SUPFAM" id="SSF54637">
    <property type="entry name" value="Thioesterase/thiol ester dehydrase-isomerase"/>
    <property type="match status" value="1"/>
</dbReference>
<dbReference type="AlphaFoldDB" id="A0A543PA33"/>
<evidence type="ECO:0000313" key="1">
    <source>
        <dbReference type="EMBL" id="TQN40941.1"/>
    </source>
</evidence>
<evidence type="ECO:0008006" key="3">
    <source>
        <dbReference type="Google" id="ProtNLM"/>
    </source>
</evidence>
<reference evidence="1 2" key="1">
    <citation type="submission" date="2019-06" db="EMBL/GenBank/DDBJ databases">
        <title>Sequencing the genomes of 1000 actinobacteria strains.</title>
        <authorList>
            <person name="Klenk H.-P."/>
        </authorList>
    </citation>
    <scope>NUCLEOTIDE SEQUENCE [LARGE SCALE GENOMIC DNA]</scope>
    <source>
        <strain evidence="1 2">DSM 46837</strain>
    </source>
</reference>
<comment type="caution">
    <text evidence="1">The sequence shown here is derived from an EMBL/GenBank/DDBJ whole genome shotgun (WGS) entry which is preliminary data.</text>
</comment>
<dbReference type="EMBL" id="VFQE01000001">
    <property type="protein sequence ID" value="TQN40941.1"/>
    <property type="molecule type" value="Genomic_DNA"/>
</dbReference>
<organism evidence="1 2">
    <name type="scientific">Blastococcus colisei</name>
    <dbReference type="NCBI Taxonomy" id="1564162"/>
    <lineage>
        <taxon>Bacteria</taxon>
        <taxon>Bacillati</taxon>
        <taxon>Actinomycetota</taxon>
        <taxon>Actinomycetes</taxon>
        <taxon>Geodermatophilales</taxon>
        <taxon>Geodermatophilaceae</taxon>
        <taxon>Blastococcus</taxon>
    </lineage>
</organism>
<name>A0A543PA33_9ACTN</name>
<dbReference type="InterPro" id="IPR029069">
    <property type="entry name" value="HotDog_dom_sf"/>
</dbReference>
<keyword evidence="2" id="KW-1185">Reference proteome</keyword>
<dbReference type="Gene3D" id="3.10.129.10">
    <property type="entry name" value="Hotdog Thioesterase"/>
    <property type="match status" value="1"/>
</dbReference>